<organism evidence="17 18">
    <name type="scientific">Mesorhabditis belari</name>
    <dbReference type="NCBI Taxonomy" id="2138241"/>
    <lineage>
        <taxon>Eukaryota</taxon>
        <taxon>Metazoa</taxon>
        <taxon>Ecdysozoa</taxon>
        <taxon>Nematoda</taxon>
        <taxon>Chromadorea</taxon>
        <taxon>Rhabditida</taxon>
        <taxon>Rhabditina</taxon>
        <taxon>Rhabditomorpha</taxon>
        <taxon>Rhabditoidea</taxon>
        <taxon>Rhabditidae</taxon>
        <taxon>Mesorhabditinae</taxon>
        <taxon>Mesorhabditis</taxon>
    </lineage>
</organism>
<dbReference type="InterPro" id="IPR043129">
    <property type="entry name" value="ATPase_NBD"/>
</dbReference>
<evidence type="ECO:0000256" key="11">
    <source>
        <dbReference type="ARBA" id="ARBA00048160"/>
    </source>
</evidence>
<dbReference type="Pfam" id="PF03727">
    <property type="entry name" value="Hexokinase_2"/>
    <property type="match status" value="1"/>
</dbReference>
<dbReference type="FunFam" id="3.40.367.20:FF:000005">
    <property type="entry name" value="Phosphotransferase"/>
    <property type="match status" value="1"/>
</dbReference>
<evidence type="ECO:0000256" key="9">
    <source>
        <dbReference type="ARBA" id="ARBA00044613"/>
    </source>
</evidence>
<feature type="domain" description="Hexokinase C-terminal" evidence="16">
    <location>
        <begin position="212"/>
        <end position="451"/>
    </location>
</feature>
<evidence type="ECO:0000256" key="14">
    <source>
        <dbReference type="RuleBase" id="RU362007"/>
    </source>
</evidence>
<evidence type="ECO:0000256" key="3">
    <source>
        <dbReference type="ARBA" id="ARBA00009225"/>
    </source>
</evidence>
<dbReference type="PANTHER" id="PTHR19443">
    <property type="entry name" value="HEXOKINASE"/>
    <property type="match status" value="1"/>
</dbReference>
<sequence length="461" mass="51055">MLLEKKKQKFDEITKDFLIDTDGLRKIMVLLEQAFDKGLAMETASSASVLMLPTYVQSIPDGTEQGEFLALDLGGTNFRIFFVKIINREMKVKSTTCCVPNDVMKATGEELFDYIAKCIAEFMKEHGLTKSKSLPLGFTFSFACKQDGLASARLIAWTKGFKASGVENEDVAELLRSACQRRGDINVDVVAVLNDTTATLMASAFERNSCQIAVIVGTGTNACYMEKLEKCGKLRKGIDFEEGTFDEMCINTEWGSFGDHGELDWLRTDFDQQVDEATINPGHQLFLKMTSGMYLGETVRAVLERLTREGVLFGGQTEGISKHGLFLTKYISEIESEFIENDGTFPKTLQILKVMGVEEVSQLDCIRVATICTLISTRAAHLIAAATATIIKRMGKPFVSIGVDGSVYRFHPTFSRLLDEKISELIDKNLKYELLLSIDGSGRGAALVAAVAMRMNKKFHC</sequence>
<dbReference type="Pfam" id="PF00349">
    <property type="entry name" value="Hexokinase_1"/>
    <property type="match status" value="1"/>
</dbReference>
<keyword evidence="7 14" id="KW-0067">ATP-binding</keyword>
<dbReference type="Proteomes" id="UP000887575">
    <property type="component" value="Unassembled WGS sequence"/>
</dbReference>
<dbReference type="WBParaSite" id="MBELARI_LOCUS14535">
    <property type="protein sequence ID" value="MBELARI_LOCUS14535"/>
    <property type="gene ID" value="MBELARI_LOCUS14535"/>
</dbReference>
<dbReference type="GO" id="GO:0004340">
    <property type="term" value="F:glucokinase activity"/>
    <property type="evidence" value="ECO:0007669"/>
    <property type="project" value="TreeGrafter"/>
</dbReference>
<keyword evidence="4 14" id="KW-0808">Transferase</keyword>
<evidence type="ECO:0000256" key="8">
    <source>
        <dbReference type="ARBA" id="ARBA00023152"/>
    </source>
</evidence>
<dbReference type="Gene3D" id="3.40.367.20">
    <property type="match status" value="1"/>
</dbReference>
<dbReference type="PRINTS" id="PR00475">
    <property type="entry name" value="HEXOKINASE"/>
</dbReference>
<dbReference type="GO" id="GO:0006096">
    <property type="term" value="P:glycolytic process"/>
    <property type="evidence" value="ECO:0007669"/>
    <property type="project" value="UniProtKB-KW"/>
</dbReference>
<dbReference type="PANTHER" id="PTHR19443:SF16">
    <property type="entry name" value="HEXOKINASE TYPE 1-RELATED"/>
    <property type="match status" value="1"/>
</dbReference>
<comment type="catalytic activity">
    <reaction evidence="11">
        <text>D-glucose + ATP = D-glucose 6-phosphate + ADP + H(+)</text>
        <dbReference type="Rhea" id="RHEA:17825"/>
        <dbReference type="ChEBI" id="CHEBI:4167"/>
        <dbReference type="ChEBI" id="CHEBI:15378"/>
        <dbReference type="ChEBI" id="CHEBI:30616"/>
        <dbReference type="ChEBI" id="CHEBI:61548"/>
        <dbReference type="ChEBI" id="CHEBI:456216"/>
        <dbReference type="EC" id="2.7.1.1"/>
    </reaction>
    <physiologicalReaction direction="left-to-right" evidence="11">
        <dbReference type="Rhea" id="RHEA:17826"/>
    </physiologicalReaction>
</comment>
<dbReference type="GO" id="GO:0005739">
    <property type="term" value="C:mitochondrion"/>
    <property type="evidence" value="ECO:0007669"/>
    <property type="project" value="TreeGrafter"/>
</dbReference>
<accession>A0AAF3EKJ1</accession>
<comment type="catalytic activity">
    <reaction evidence="12">
        <text>D-mannose + ATP = D-mannose 6-phosphate + ADP + H(+)</text>
        <dbReference type="Rhea" id="RHEA:11028"/>
        <dbReference type="ChEBI" id="CHEBI:4208"/>
        <dbReference type="ChEBI" id="CHEBI:15378"/>
        <dbReference type="ChEBI" id="CHEBI:30616"/>
        <dbReference type="ChEBI" id="CHEBI:58735"/>
        <dbReference type="ChEBI" id="CHEBI:456216"/>
        <dbReference type="EC" id="2.7.1.1"/>
    </reaction>
    <physiologicalReaction direction="left-to-right" evidence="12">
        <dbReference type="Rhea" id="RHEA:11029"/>
    </physiologicalReaction>
</comment>
<dbReference type="FunFam" id="3.30.420.40:FF:000095">
    <property type="entry name" value="Phosphotransferase"/>
    <property type="match status" value="1"/>
</dbReference>
<comment type="similarity">
    <text evidence="3 14">Belongs to the hexokinase family.</text>
</comment>
<evidence type="ECO:0000256" key="10">
    <source>
        <dbReference type="ARBA" id="ARBA00047905"/>
    </source>
</evidence>
<evidence type="ECO:0000256" key="5">
    <source>
        <dbReference type="ARBA" id="ARBA00022741"/>
    </source>
</evidence>
<feature type="domain" description="Hexokinase N-terminal" evidence="15">
    <location>
        <begin position="10"/>
        <end position="205"/>
    </location>
</feature>
<dbReference type="SUPFAM" id="SSF53067">
    <property type="entry name" value="Actin-like ATPase domain"/>
    <property type="match status" value="2"/>
</dbReference>
<comment type="catalytic activity">
    <reaction evidence="10">
        <text>D-fructose + ATP = D-fructose 6-phosphate + ADP + H(+)</text>
        <dbReference type="Rhea" id="RHEA:16125"/>
        <dbReference type="ChEBI" id="CHEBI:15378"/>
        <dbReference type="ChEBI" id="CHEBI:30616"/>
        <dbReference type="ChEBI" id="CHEBI:37721"/>
        <dbReference type="ChEBI" id="CHEBI:61527"/>
        <dbReference type="ChEBI" id="CHEBI:456216"/>
        <dbReference type="EC" id="2.7.1.1"/>
    </reaction>
    <physiologicalReaction direction="left-to-right" evidence="10">
        <dbReference type="Rhea" id="RHEA:16126"/>
    </physiologicalReaction>
</comment>
<evidence type="ECO:0000256" key="7">
    <source>
        <dbReference type="ARBA" id="ARBA00022840"/>
    </source>
</evidence>
<dbReference type="CDD" id="cd24019">
    <property type="entry name" value="ASKHA_NBD_HK_meta"/>
    <property type="match status" value="1"/>
</dbReference>
<proteinExistence type="inferred from homology"/>
<keyword evidence="6 14" id="KW-0418">Kinase</keyword>
<protein>
    <recommendedName>
        <fullName evidence="14">Phosphotransferase</fullName>
        <ecNumber evidence="14">2.7.1.-</ecNumber>
    </recommendedName>
</protein>
<evidence type="ECO:0000313" key="17">
    <source>
        <dbReference type="Proteomes" id="UP000887575"/>
    </source>
</evidence>
<evidence type="ECO:0000256" key="4">
    <source>
        <dbReference type="ARBA" id="ARBA00022679"/>
    </source>
</evidence>
<keyword evidence="17" id="KW-1185">Reference proteome</keyword>
<evidence type="ECO:0000259" key="16">
    <source>
        <dbReference type="Pfam" id="PF03727"/>
    </source>
</evidence>
<evidence type="ECO:0000256" key="2">
    <source>
        <dbReference type="ARBA" id="ARBA00005028"/>
    </source>
</evidence>
<dbReference type="GO" id="GO:0005524">
    <property type="term" value="F:ATP binding"/>
    <property type="evidence" value="ECO:0007669"/>
    <property type="project" value="UniProtKB-UniRule"/>
</dbReference>
<dbReference type="InterPro" id="IPR022672">
    <property type="entry name" value="Hexokinase_N"/>
</dbReference>
<reference evidence="18" key="1">
    <citation type="submission" date="2024-02" db="UniProtKB">
        <authorList>
            <consortium name="WormBaseParasite"/>
        </authorList>
    </citation>
    <scope>IDENTIFICATION</scope>
</reference>
<comment type="pathway">
    <text evidence="2">Carbohydrate metabolism; hexose metabolism.</text>
</comment>
<evidence type="ECO:0000256" key="1">
    <source>
        <dbReference type="ARBA" id="ARBA00004888"/>
    </source>
</evidence>
<evidence type="ECO:0000313" key="18">
    <source>
        <dbReference type="WBParaSite" id="MBELARI_LOCUS14535"/>
    </source>
</evidence>
<comment type="pathway">
    <text evidence="1">Carbohydrate degradation; glycolysis; D-glyceraldehyde 3-phosphate and glycerone phosphate from D-glucose: step 1/4.</text>
</comment>
<dbReference type="InterPro" id="IPR001312">
    <property type="entry name" value="Hexokinase"/>
</dbReference>
<keyword evidence="8 14" id="KW-0324">Glycolysis</keyword>
<dbReference type="GO" id="GO:0001678">
    <property type="term" value="P:intracellular glucose homeostasis"/>
    <property type="evidence" value="ECO:0007669"/>
    <property type="project" value="InterPro"/>
</dbReference>
<evidence type="ECO:0000256" key="12">
    <source>
        <dbReference type="ARBA" id="ARBA00050361"/>
    </source>
</evidence>
<evidence type="ECO:0000259" key="15">
    <source>
        <dbReference type="Pfam" id="PF00349"/>
    </source>
</evidence>
<dbReference type="GO" id="GO:0005829">
    <property type="term" value="C:cytosol"/>
    <property type="evidence" value="ECO:0007669"/>
    <property type="project" value="TreeGrafter"/>
</dbReference>
<comment type="function">
    <text evidence="13">Catalyzes the phosphorylation of various hexoses to hexose 6-phosphate.</text>
</comment>
<dbReference type="InterPro" id="IPR022673">
    <property type="entry name" value="Hexokinase_C"/>
</dbReference>
<dbReference type="AlphaFoldDB" id="A0AAF3EKJ1"/>
<keyword evidence="5 14" id="KW-0547">Nucleotide-binding</keyword>
<evidence type="ECO:0000256" key="13">
    <source>
        <dbReference type="ARBA" id="ARBA00059457"/>
    </source>
</evidence>
<dbReference type="GO" id="GO:0005536">
    <property type="term" value="F:D-glucose binding"/>
    <property type="evidence" value="ECO:0007669"/>
    <property type="project" value="InterPro"/>
</dbReference>
<dbReference type="PROSITE" id="PS51748">
    <property type="entry name" value="HEXOKINASE_2"/>
    <property type="match status" value="1"/>
</dbReference>
<dbReference type="GO" id="GO:0006006">
    <property type="term" value="P:glucose metabolic process"/>
    <property type="evidence" value="ECO:0007669"/>
    <property type="project" value="TreeGrafter"/>
</dbReference>
<evidence type="ECO:0000256" key="6">
    <source>
        <dbReference type="ARBA" id="ARBA00022777"/>
    </source>
</evidence>
<dbReference type="GO" id="GO:0008865">
    <property type="term" value="F:fructokinase activity"/>
    <property type="evidence" value="ECO:0007669"/>
    <property type="project" value="TreeGrafter"/>
</dbReference>
<dbReference type="Gene3D" id="3.30.420.40">
    <property type="match status" value="1"/>
</dbReference>
<comment type="catalytic activity">
    <reaction evidence="9">
        <text>a D-hexose + ATP = a D-hexose 6-phosphate + ADP + H(+)</text>
        <dbReference type="Rhea" id="RHEA:22740"/>
        <dbReference type="ChEBI" id="CHEBI:4194"/>
        <dbReference type="ChEBI" id="CHEBI:15378"/>
        <dbReference type="ChEBI" id="CHEBI:30616"/>
        <dbReference type="ChEBI" id="CHEBI:229467"/>
        <dbReference type="ChEBI" id="CHEBI:456216"/>
        <dbReference type="EC" id="2.7.1.1"/>
    </reaction>
    <physiologicalReaction direction="left-to-right" evidence="9">
        <dbReference type="Rhea" id="RHEA:22741"/>
    </physiologicalReaction>
</comment>
<name>A0AAF3EKJ1_9BILA</name>
<dbReference type="EC" id="2.7.1.-" evidence="14"/>